<evidence type="ECO:0000313" key="2">
    <source>
        <dbReference type="Proteomes" id="UP001153618"/>
    </source>
</evidence>
<keyword evidence="2" id="KW-1185">Reference proteome</keyword>
<sequence length="117" mass="12934">MLLSAQFLALTNWSPEDQMANATAIYCLAQQIGQIVGTSGSTAALQQLFRLRLGANLTGTPNSTKIIQKILQNYWYIEELPHALRRVVQFSYIEAFRLVPALSTTMAVITGIIVSFT</sequence>
<dbReference type="OrthoDB" id="6770063at2759"/>
<accession>A0A9W4MXG8</accession>
<gene>
    <name evidence="1" type="ORF">POLS_LOCUS5886</name>
</gene>
<organism evidence="1 2">
    <name type="scientific">Penicillium olsonii</name>
    <dbReference type="NCBI Taxonomy" id="99116"/>
    <lineage>
        <taxon>Eukaryota</taxon>
        <taxon>Fungi</taxon>
        <taxon>Dikarya</taxon>
        <taxon>Ascomycota</taxon>
        <taxon>Pezizomycotina</taxon>
        <taxon>Eurotiomycetes</taxon>
        <taxon>Eurotiomycetidae</taxon>
        <taxon>Eurotiales</taxon>
        <taxon>Aspergillaceae</taxon>
        <taxon>Penicillium</taxon>
    </lineage>
</organism>
<reference evidence="1" key="1">
    <citation type="submission" date="2021-07" db="EMBL/GenBank/DDBJ databases">
        <authorList>
            <person name="Branca A.L. A."/>
        </authorList>
    </citation>
    <scope>NUCLEOTIDE SEQUENCE</scope>
</reference>
<proteinExistence type="predicted"/>
<comment type="caution">
    <text evidence="1">The sequence shown here is derived from an EMBL/GenBank/DDBJ whole genome shotgun (WGS) entry which is preliminary data.</text>
</comment>
<dbReference type="AlphaFoldDB" id="A0A9W4MXG8"/>
<name>A0A9W4MXG8_PENOL</name>
<dbReference type="EMBL" id="CAJVOS010000030">
    <property type="protein sequence ID" value="CAG8144060.1"/>
    <property type="molecule type" value="Genomic_DNA"/>
</dbReference>
<dbReference type="Proteomes" id="UP001153618">
    <property type="component" value="Unassembled WGS sequence"/>
</dbReference>
<protein>
    <submittedName>
        <fullName evidence="1">Uncharacterized protein</fullName>
    </submittedName>
</protein>
<evidence type="ECO:0000313" key="1">
    <source>
        <dbReference type="EMBL" id="CAG8144060.1"/>
    </source>
</evidence>